<organism evidence="1">
    <name type="scientific">Plantago major</name>
    <name type="common">Common plantain</name>
    <dbReference type="NCBI Taxonomy" id="29818"/>
    <lineage>
        <taxon>Eukaryota</taxon>
        <taxon>Viridiplantae</taxon>
        <taxon>Streptophyta</taxon>
        <taxon>Embryophyta</taxon>
        <taxon>Tracheophyta</taxon>
        <taxon>Spermatophyta</taxon>
        <taxon>Magnoliopsida</taxon>
        <taxon>eudicotyledons</taxon>
        <taxon>Gunneridae</taxon>
        <taxon>Pentapetalae</taxon>
        <taxon>asterids</taxon>
        <taxon>lamiids</taxon>
        <taxon>Lamiales</taxon>
        <taxon>Plantaginaceae</taxon>
        <taxon>Plantagineae</taxon>
        <taxon>Plantago</taxon>
    </lineage>
</organism>
<dbReference type="InterPro" id="IPR034574">
    <property type="entry name" value="SDH6"/>
</dbReference>
<evidence type="ECO:0008006" key="2">
    <source>
        <dbReference type="Google" id="ProtNLM"/>
    </source>
</evidence>
<feature type="non-terminal residue" evidence="1">
    <location>
        <position position="1"/>
    </location>
</feature>
<proteinExistence type="evidence at transcript level"/>
<dbReference type="PANTHER" id="PTHR36708">
    <property type="entry name" value="SUCCINATE DEHYDROGENASE SUBUNIT 6, MITOCHONDRIAL"/>
    <property type="match status" value="1"/>
</dbReference>
<accession>Q1EMM1</accession>
<dbReference type="PANTHER" id="PTHR36708:SF1">
    <property type="entry name" value="SUCCINATE DEHYDROGENASE SUBUNIT 6, MITOCHONDRIAL"/>
    <property type="match status" value="1"/>
</dbReference>
<sequence>AKSQAHTRSILLRQSPVFSSSKSSRKMTIKQQWEGLLGNYSRFLHPEKPLPKHWDSSDVETFIKLDPVHGHTLKTAEKVAEFGTAGAIVGAASTAARAWRWSKSPHGTLLSLAFGAVVGGTLGLEIGSHYYQLYRLNPMAAQVKFYEWLQDKAAREGPH</sequence>
<name>Q1EMM1_PLAMJ</name>
<protein>
    <recommendedName>
        <fullName evidence="2">Succinate dehydrogenase subunit 6, mitochondrial</fullName>
    </recommendedName>
</protein>
<dbReference type="GO" id="GO:0045273">
    <property type="term" value="C:respiratory chain complex II (succinate dehydrogenase)"/>
    <property type="evidence" value="ECO:0007669"/>
    <property type="project" value="InterPro"/>
</dbReference>
<dbReference type="AlphaFoldDB" id="Q1EMM1"/>
<reference evidence="1" key="1">
    <citation type="journal article" date="2006" name="Plant Physiol.">
        <title>Common plantain. A collection of expressed sequence tags from vascular tissue and a simple and efficient transformation method.</title>
        <authorList>
            <person name="Pommerrenig B."/>
            <person name="Barth I."/>
            <person name="Niedermeier M."/>
            <person name="Kopp S."/>
            <person name="Schmid J."/>
            <person name="Dwyer R.A."/>
            <person name="McNair R.J."/>
            <person name="Klebl F."/>
            <person name="Sauer N."/>
        </authorList>
    </citation>
    <scope>NUCLEOTIDE SEQUENCE</scope>
    <source>
        <tissue evidence="1">Vascular tissue</tissue>
    </source>
</reference>
<evidence type="ECO:0000313" key="1">
    <source>
        <dbReference type="EMBL" id="CAJ34821.1"/>
    </source>
</evidence>
<dbReference type="EMBL" id="AM113869">
    <property type="protein sequence ID" value="CAJ34821.1"/>
    <property type="molecule type" value="mRNA"/>
</dbReference>